<dbReference type="RefSeq" id="WP_150031708.1">
    <property type="nucleotide sequence ID" value="NZ_VWSH01000001.1"/>
</dbReference>
<dbReference type="InterPro" id="IPR013783">
    <property type="entry name" value="Ig-like_fold"/>
</dbReference>
<dbReference type="InterPro" id="IPR026444">
    <property type="entry name" value="Secre_tail"/>
</dbReference>
<dbReference type="AlphaFoldDB" id="A0A5M6CT45"/>
<dbReference type="Proteomes" id="UP000323632">
    <property type="component" value="Unassembled WGS sequence"/>
</dbReference>
<sequence length="335" mass="36719">MKNMKIASGTLMVMLMFSFSSKGQQVDKQVVVEHFTNTYCSVCASRNPGFYNNLMNFPQIIHIVYHPSSPYASCPFSQYNKVENDARTNFYGVFGGTPRLAIQGAPIPASDNYANPTMYDEALTGKTSFAMTADLKREGGNINLRIVVKKVDTSSVNALSLYAVVVEDTINFTGNNGETLQQDVFRKSFAGAAPTTFAVPANIGDSTVYTQSMAIDPIWEINQVYAIGILSTPDKKIEQAARSLKLTGNTTGIGKISTEKNFKVYPIPNNGKLYISGPFHSGMHAEIWSITGKLLKTAAISAKNNLIDIHSLAKGNYILKIKTEHGLEITKFNRL</sequence>
<dbReference type="NCBIfam" id="TIGR04183">
    <property type="entry name" value="Por_Secre_tail"/>
    <property type="match status" value="1"/>
</dbReference>
<dbReference type="Pfam" id="PF18962">
    <property type="entry name" value="Por_Secre_tail"/>
    <property type="match status" value="1"/>
</dbReference>
<dbReference type="EMBL" id="VWSH01000001">
    <property type="protein sequence ID" value="KAA5537132.1"/>
    <property type="molecule type" value="Genomic_DNA"/>
</dbReference>
<protein>
    <submittedName>
        <fullName evidence="3">T9SS type A sorting domain-containing protein</fullName>
    </submittedName>
</protein>
<reference evidence="3 4" key="1">
    <citation type="submission" date="2019-09" db="EMBL/GenBank/DDBJ databases">
        <title>Genome sequence and assembly of Taibaiella sp.</title>
        <authorList>
            <person name="Chhetri G."/>
        </authorList>
    </citation>
    <scope>NUCLEOTIDE SEQUENCE [LARGE SCALE GENOMIC DNA]</scope>
    <source>
        <strain evidence="3 4">KVB11</strain>
    </source>
</reference>
<name>A0A5M6CT45_9BACT</name>
<feature type="signal peptide" evidence="1">
    <location>
        <begin position="1"/>
        <end position="22"/>
    </location>
</feature>
<keyword evidence="4" id="KW-1185">Reference proteome</keyword>
<organism evidence="3 4">
    <name type="scientific">Taibaiella lutea</name>
    <dbReference type="NCBI Taxonomy" id="2608001"/>
    <lineage>
        <taxon>Bacteria</taxon>
        <taxon>Pseudomonadati</taxon>
        <taxon>Bacteroidota</taxon>
        <taxon>Chitinophagia</taxon>
        <taxon>Chitinophagales</taxon>
        <taxon>Chitinophagaceae</taxon>
        <taxon>Taibaiella</taxon>
    </lineage>
</organism>
<dbReference type="Gene3D" id="2.60.40.10">
    <property type="entry name" value="Immunoglobulins"/>
    <property type="match status" value="1"/>
</dbReference>
<comment type="caution">
    <text evidence="3">The sequence shown here is derived from an EMBL/GenBank/DDBJ whole genome shotgun (WGS) entry which is preliminary data.</text>
</comment>
<gene>
    <name evidence="3" type="ORF">F0919_05525</name>
</gene>
<feature type="chain" id="PRO_5024273313" evidence="1">
    <location>
        <begin position="23"/>
        <end position="335"/>
    </location>
</feature>
<evidence type="ECO:0000256" key="1">
    <source>
        <dbReference type="SAM" id="SignalP"/>
    </source>
</evidence>
<evidence type="ECO:0000313" key="4">
    <source>
        <dbReference type="Proteomes" id="UP000323632"/>
    </source>
</evidence>
<evidence type="ECO:0000313" key="3">
    <source>
        <dbReference type="EMBL" id="KAA5537132.1"/>
    </source>
</evidence>
<keyword evidence="1" id="KW-0732">Signal</keyword>
<proteinExistence type="predicted"/>
<accession>A0A5M6CT45</accession>
<evidence type="ECO:0000259" key="2">
    <source>
        <dbReference type="Pfam" id="PF18962"/>
    </source>
</evidence>
<feature type="domain" description="Secretion system C-terminal sorting" evidence="2">
    <location>
        <begin position="264"/>
        <end position="331"/>
    </location>
</feature>